<dbReference type="Gene3D" id="1.10.10.10">
    <property type="entry name" value="Winged helix-like DNA-binding domain superfamily/Winged helix DNA-binding domain"/>
    <property type="match status" value="1"/>
</dbReference>
<evidence type="ECO:0000259" key="4">
    <source>
        <dbReference type="PROSITE" id="PS50995"/>
    </source>
</evidence>
<keyword evidence="3" id="KW-0804">Transcription</keyword>
<keyword evidence="1" id="KW-0805">Transcription regulation</keyword>
<evidence type="ECO:0000313" key="5">
    <source>
        <dbReference type="EMBL" id="MBL1410049.1"/>
    </source>
</evidence>
<evidence type="ECO:0000256" key="3">
    <source>
        <dbReference type="ARBA" id="ARBA00023163"/>
    </source>
</evidence>
<proteinExistence type="predicted"/>
<dbReference type="SMART" id="SM00347">
    <property type="entry name" value="HTH_MARR"/>
    <property type="match status" value="1"/>
</dbReference>
<keyword evidence="6" id="KW-1185">Reference proteome</keyword>
<comment type="caution">
    <text evidence="5">The sequence shown here is derived from an EMBL/GenBank/DDBJ whole genome shotgun (WGS) entry which is preliminary data.</text>
</comment>
<dbReference type="PANTHER" id="PTHR42756:SF1">
    <property type="entry name" value="TRANSCRIPTIONAL REPRESSOR OF EMRAB OPERON"/>
    <property type="match status" value="1"/>
</dbReference>
<organism evidence="5 6">
    <name type="scientific">Sphingobacterium faecale</name>
    <dbReference type="NCBI Taxonomy" id="2803775"/>
    <lineage>
        <taxon>Bacteria</taxon>
        <taxon>Pseudomonadati</taxon>
        <taxon>Bacteroidota</taxon>
        <taxon>Sphingobacteriia</taxon>
        <taxon>Sphingobacteriales</taxon>
        <taxon>Sphingobacteriaceae</taxon>
        <taxon>Sphingobacterium</taxon>
    </lineage>
</organism>
<dbReference type="InterPro" id="IPR036390">
    <property type="entry name" value="WH_DNA-bd_sf"/>
</dbReference>
<keyword evidence="2" id="KW-0238">DNA-binding</keyword>
<dbReference type="PANTHER" id="PTHR42756">
    <property type="entry name" value="TRANSCRIPTIONAL REGULATOR, MARR"/>
    <property type="match status" value="1"/>
</dbReference>
<accession>A0ABS1R742</accession>
<dbReference type="SUPFAM" id="SSF46785">
    <property type="entry name" value="Winged helix' DNA-binding domain"/>
    <property type="match status" value="1"/>
</dbReference>
<evidence type="ECO:0000313" key="6">
    <source>
        <dbReference type="Proteomes" id="UP000625283"/>
    </source>
</evidence>
<protein>
    <submittedName>
        <fullName evidence="5">Winged helix-turn-helix transcriptional regulator</fullName>
    </submittedName>
</protein>
<feature type="domain" description="HTH marR-type" evidence="4">
    <location>
        <begin position="9"/>
        <end position="144"/>
    </location>
</feature>
<gene>
    <name evidence="5" type="ORF">JKG61_14940</name>
</gene>
<dbReference type="InterPro" id="IPR000835">
    <property type="entry name" value="HTH_MarR-typ"/>
</dbReference>
<sequence length="144" mass="16674">MNDNKIMDPVQYIRIIYALKKDIEDWAETNLQDLWPGKFQLSYMQVLIHIDREGTTNKLLAKQAQITKQAMSRIISSMVEKNIIEVQTMESDKRYSKINLTEIGKNIVDESHLRFSRYIDTISDGVDQKSIANSLNILALLLDK</sequence>
<dbReference type="RefSeq" id="WP_202103757.1">
    <property type="nucleotide sequence ID" value="NZ_JAERTY010000008.1"/>
</dbReference>
<dbReference type="Pfam" id="PF12802">
    <property type="entry name" value="MarR_2"/>
    <property type="match status" value="1"/>
</dbReference>
<evidence type="ECO:0000256" key="2">
    <source>
        <dbReference type="ARBA" id="ARBA00023125"/>
    </source>
</evidence>
<reference evidence="5 6" key="1">
    <citation type="submission" date="2021-01" db="EMBL/GenBank/DDBJ databases">
        <title>C459-1 draft genome sequence.</title>
        <authorList>
            <person name="Zhang X.-F."/>
        </authorList>
    </citation>
    <scope>NUCLEOTIDE SEQUENCE [LARGE SCALE GENOMIC DNA]</scope>
    <source>
        <strain evidence="6">C459-1</strain>
    </source>
</reference>
<name>A0ABS1R742_9SPHI</name>
<dbReference type="PROSITE" id="PS50995">
    <property type="entry name" value="HTH_MARR_2"/>
    <property type="match status" value="1"/>
</dbReference>
<evidence type="ECO:0000256" key="1">
    <source>
        <dbReference type="ARBA" id="ARBA00023015"/>
    </source>
</evidence>
<dbReference type="EMBL" id="JAERTY010000008">
    <property type="protein sequence ID" value="MBL1410049.1"/>
    <property type="molecule type" value="Genomic_DNA"/>
</dbReference>
<dbReference type="Proteomes" id="UP000625283">
    <property type="component" value="Unassembled WGS sequence"/>
</dbReference>
<dbReference type="InterPro" id="IPR036388">
    <property type="entry name" value="WH-like_DNA-bd_sf"/>
</dbReference>